<feature type="compositionally biased region" description="Low complexity" evidence="1">
    <location>
        <begin position="740"/>
        <end position="755"/>
    </location>
</feature>
<dbReference type="Gene3D" id="4.10.280.10">
    <property type="entry name" value="Helix-loop-helix DNA-binding domain"/>
    <property type="match status" value="1"/>
</dbReference>
<proteinExistence type="predicted"/>
<dbReference type="STRING" id="133383.A0A1R0GRF5"/>
<evidence type="ECO:0000313" key="4">
    <source>
        <dbReference type="Proteomes" id="UP000187455"/>
    </source>
</evidence>
<dbReference type="OrthoDB" id="2133190at2759"/>
<dbReference type="AlphaFoldDB" id="A0A1R0GRF5"/>
<dbReference type="GO" id="GO:0046983">
    <property type="term" value="F:protein dimerization activity"/>
    <property type="evidence" value="ECO:0007669"/>
    <property type="project" value="InterPro"/>
</dbReference>
<dbReference type="Proteomes" id="UP000187455">
    <property type="component" value="Unassembled WGS sequence"/>
</dbReference>
<evidence type="ECO:0000313" key="3">
    <source>
        <dbReference type="EMBL" id="OLY79460.1"/>
    </source>
</evidence>
<dbReference type="InterPro" id="IPR011598">
    <property type="entry name" value="bHLH_dom"/>
</dbReference>
<feature type="region of interest" description="Disordered" evidence="1">
    <location>
        <begin position="661"/>
        <end position="692"/>
    </location>
</feature>
<feature type="compositionally biased region" description="Polar residues" evidence="1">
    <location>
        <begin position="495"/>
        <end position="508"/>
    </location>
</feature>
<protein>
    <submittedName>
        <fullName evidence="3">Putative transcription factor HMS1</fullName>
    </submittedName>
</protein>
<dbReference type="PANTHER" id="PTHR47336">
    <property type="entry name" value="TRANSCRIPTION FACTOR HMS1-RELATED"/>
    <property type="match status" value="1"/>
</dbReference>
<feature type="domain" description="BHLH" evidence="2">
    <location>
        <begin position="513"/>
        <end position="618"/>
    </location>
</feature>
<dbReference type="Pfam" id="PF00010">
    <property type="entry name" value="HLH"/>
    <property type="match status" value="1"/>
</dbReference>
<accession>A0A1R0GRF5</accession>
<dbReference type="SMART" id="SM00353">
    <property type="entry name" value="HLH"/>
    <property type="match status" value="1"/>
</dbReference>
<evidence type="ECO:0000259" key="2">
    <source>
        <dbReference type="PROSITE" id="PS50888"/>
    </source>
</evidence>
<feature type="compositionally biased region" description="Basic and acidic residues" evidence="1">
    <location>
        <begin position="481"/>
        <end position="494"/>
    </location>
</feature>
<feature type="region of interest" description="Disordered" evidence="1">
    <location>
        <begin position="378"/>
        <end position="424"/>
    </location>
</feature>
<gene>
    <name evidence="3" type="ORF">AYI68_g6471</name>
</gene>
<dbReference type="PROSITE" id="PS50888">
    <property type="entry name" value="BHLH"/>
    <property type="match status" value="1"/>
</dbReference>
<sequence length="779" mass="86247">MMNNKDSVFKKSQDNDSVPLSTYLQTLDDLEFLNNFDSFLVNSFPKETSLPLVSSSSSLQKDSVFPFLDYAPQPLDTIASDGNNQSNPLNDFASQNPISTNILDNFPHVQDPNLFGNQNPNIINATNSGNSRFFPNGFQSWSSSQDQGPVNSDYGIFKNNYNSGSGLGFGNDFVQKTSANDIFSNPSYRNSLNGSEIPTRNSFKFVDPMNIDFKDYLSIDIAKKIEKKMMHHIMKAPASVRLNENNALYSANPSLIPDNSTLPHVNNLGRISNFPLPNPTSVGERNFYPQDQPVISPYPVNDINQTLSFQPTVLEKTSSNNKQPSSEVPLAHDEFLSNFGPVASNSNVFNNPDDFGAAPTNRFSDFLEYLEDDNIIDPEKIQEKDFPRVSSSNRASITGDRVSKREPESTLSNTSKHMKSGPEFDFKNADPEVGITISPSFIGGAGDTHKKKIKTKSNKSLESNAYPISKIKPSNKKKSRDIKDQIDKESKYMDHSQSVASGKPTKSGQKPVRRKVAHNEIEKRYRSNINNRIRDLKNAVPALANAKTDSPSKIKCSSIVYENEDLIGPASSTQPTTISGSMKTANNPNFAESSKIDTVTKLNKATILSKATEYIYKLRKSNYRLKKHIELLTGEISSTNKGVMTIERILSELDRTMISDPPIFDSQFNSSQNPDLESNDSSDAGIENESQSPDILASKSLSLSKDASQSPHYSIKQENLYKYGVYDEIKNRDKSSTFTAGPPSSKYKPSASAPARNVDLGLSQISSKYLQRSESPQTG</sequence>
<feature type="region of interest" description="Disordered" evidence="1">
    <location>
        <begin position="733"/>
        <end position="757"/>
    </location>
</feature>
<dbReference type="EMBL" id="LSSL01004433">
    <property type="protein sequence ID" value="OLY79460.1"/>
    <property type="molecule type" value="Genomic_DNA"/>
</dbReference>
<dbReference type="SUPFAM" id="SSF47459">
    <property type="entry name" value="HLH, helix-loop-helix DNA-binding domain"/>
    <property type="match status" value="1"/>
</dbReference>
<organism evidence="3 4">
    <name type="scientific">Smittium mucronatum</name>
    <dbReference type="NCBI Taxonomy" id="133383"/>
    <lineage>
        <taxon>Eukaryota</taxon>
        <taxon>Fungi</taxon>
        <taxon>Fungi incertae sedis</taxon>
        <taxon>Zoopagomycota</taxon>
        <taxon>Kickxellomycotina</taxon>
        <taxon>Harpellomycetes</taxon>
        <taxon>Harpellales</taxon>
        <taxon>Legeriomycetaceae</taxon>
        <taxon>Smittium</taxon>
    </lineage>
</organism>
<feature type="region of interest" description="Disordered" evidence="1">
    <location>
        <begin position="440"/>
        <end position="516"/>
    </location>
</feature>
<dbReference type="PANTHER" id="PTHR47336:SF3">
    <property type="entry name" value="SERINE-RICH PROTEIN TYE7"/>
    <property type="match status" value="1"/>
</dbReference>
<name>A0A1R0GRF5_9FUNG</name>
<feature type="compositionally biased region" description="Basic and acidic residues" evidence="1">
    <location>
        <begin position="378"/>
        <end position="387"/>
    </location>
</feature>
<dbReference type="InterPro" id="IPR036638">
    <property type="entry name" value="HLH_DNA-bd_sf"/>
</dbReference>
<comment type="caution">
    <text evidence="3">The sequence shown here is derived from an EMBL/GenBank/DDBJ whole genome shotgun (WGS) entry which is preliminary data.</text>
</comment>
<feature type="compositionally biased region" description="Polar residues" evidence="1">
    <location>
        <begin position="666"/>
        <end position="692"/>
    </location>
</feature>
<reference evidence="3 4" key="1">
    <citation type="journal article" date="2016" name="Mol. Biol. Evol.">
        <title>Genome-Wide Survey of Gut Fungi (Harpellales) Reveals the First Horizontally Transferred Ubiquitin Gene from a Mosquito Host.</title>
        <authorList>
            <person name="Wang Y."/>
            <person name="White M.M."/>
            <person name="Kvist S."/>
            <person name="Moncalvo J.M."/>
        </authorList>
    </citation>
    <scope>NUCLEOTIDE SEQUENCE [LARGE SCALE GENOMIC DNA]</scope>
    <source>
        <strain evidence="3 4">ALG-7-W6</strain>
    </source>
</reference>
<dbReference type="InterPro" id="IPR052099">
    <property type="entry name" value="Regulatory_TF_Diverse"/>
</dbReference>
<evidence type="ECO:0000256" key="1">
    <source>
        <dbReference type="SAM" id="MobiDB-lite"/>
    </source>
</evidence>
<keyword evidence="4" id="KW-1185">Reference proteome</keyword>